<evidence type="ECO:0000313" key="2">
    <source>
        <dbReference type="Proteomes" id="UP000805649"/>
    </source>
</evidence>
<sequence length="329" mass="35360">MSSGDDLEVWQAGACAALGVDLVTHPLDTLITRIQSPMYKTYYKTVTGSFNRTFFKGLYQGFGPTIITGIPSSAVFFAIYESLKTASQDLKSAGHLPSIPLPILYGLSSAAADLVSCAIINPAEVLKQNAQVHSGRALSNVAKRSPILAALKHFAKHPTRLWAGYTALAASNLPATSLTFCLYEMIKERIFSKYPQQQASTSRQVSVSSMSGALAGGFACVFFVPIDIVKTRMRLAAGNVLETSHRYSERPSVETQTGFLKSAPSKLNLGPLGVARGIMQKDGIRGLFRGATMSFIASALGAGLYLGSYEAFLIYFNEPNRVSSNVAHL</sequence>
<name>A0ACC3YVI2_COLTU</name>
<keyword evidence="2" id="KW-1185">Reference proteome</keyword>
<dbReference type="EMBL" id="VUJX02000005">
    <property type="protein sequence ID" value="KAL0935892.1"/>
    <property type="molecule type" value="Genomic_DNA"/>
</dbReference>
<gene>
    <name evidence="1" type="ORF">CTRU02_208106</name>
</gene>
<comment type="caution">
    <text evidence="1">The sequence shown here is derived from an EMBL/GenBank/DDBJ whole genome shotgun (WGS) entry which is preliminary data.</text>
</comment>
<evidence type="ECO:0000313" key="1">
    <source>
        <dbReference type="EMBL" id="KAL0935892.1"/>
    </source>
</evidence>
<organism evidence="1 2">
    <name type="scientific">Colletotrichum truncatum</name>
    <name type="common">Anthracnose fungus</name>
    <name type="synonym">Colletotrichum capsici</name>
    <dbReference type="NCBI Taxonomy" id="5467"/>
    <lineage>
        <taxon>Eukaryota</taxon>
        <taxon>Fungi</taxon>
        <taxon>Dikarya</taxon>
        <taxon>Ascomycota</taxon>
        <taxon>Pezizomycotina</taxon>
        <taxon>Sordariomycetes</taxon>
        <taxon>Hypocreomycetidae</taxon>
        <taxon>Glomerellales</taxon>
        <taxon>Glomerellaceae</taxon>
        <taxon>Colletotrichum</taxon>
        <taxon>Colletotrichum truncatum species complex</taxon>
    </lineage>
</organism>
<protein>
    <submittedName>
        <fullName evidence="1">Mitochondrial carrier protein</fullName>
    </submittedName>
</protein>
<accession>A0ACC3YVI2</accession>
<proteinExistence type="predicted"/>
<reference evidence="1 2" key="1">
    <citation type="journal article" date="2020" name="Phytopathology">
        <title>Genome Sequence Resources of Colletotrichum truncatum, C. plurivorum, C. musicola, and C. sojae: Four Species Pathogenic to Soybean (Glycine max).</title>
        <authorList>
            <person name="Rogerio F."/>
            <person name="Boufleur T.R."/>
            <person name="Ciampi-Guillardi M."/>
            <person name="Sukno S.A."/>
            <person name="Thon M.R."/>
            <person name="Massola Junior N.S."/>
            <person name="Baroncelli R."/>
        </authorList>
    </citation>
    <scope>NUCLEOTIDE SEQUENCE [LARGE SCALE GENOMIC DNA]</scope>
    <source>
        <strain evidence="1 2">CMES1059</strain>
    </source>
</reference>
<dbReference type="Proteomes" id="UP000805649">
    <property type="component" value="Unassembled WGS sequence"/>
</dbReference>